<dbReference type="OrthoDB" id="9809488at2"/>
<dbReference type="AlphaFoldDB" id="A0A563VS11"/>
<dbReference type="Pfam" id="PF01551">
    <property type="entry name" value="Peptidase_M23"/>
    <property type="match status" value="1"/>
</dbReference>
<evidence type="ECO:0000313" key="2">
    <source>
        <dbReference type="EMBL" id="VEP14244.1"/>
    </source>
</evidence>
<evidence type="ECO:0000259" key="1">
    <source>
        <dbReference type="Pfam" id="PF01551"/>
    </source>
</evidence>
<sequence>MGNHIFSCLLAVITIPIFAGKVSSTSILTIPGNNDPENEVFTKRPPLATTHPSFLETLSIRKSLVKVPSVAITPQVSSDSLLVSKINHAIDFVSPISGNIQINTTVSVNENLQQEINIESPVTPQFPKFSRSSILSETLNNSNLVNPAPEKERIASVFGWRVRPFSGSLQMHNGIDYGAPLGTPVVAARDGIVTKVVSGCLDFSQRLCGDQFGNWIEIDHGNGMVATYAHLLNNSITVEEGTKVWQNQEIAQVGSSGWSTGAHLDFRIKVNGEFKNPAHYVKN</sequence>
<dbReference type="EMBL" id="CAACVJ010000168">
    <property type="protein sequence ID" value="VEP14244.1"/>
    <property type="molecule type" value="Genomic_DNA"/>
</dbReference>
<keyword evidence="3" id="KW-1185">Reference proteome</keyword>
<dbReference type="CDD" id="cd12797">
    <property type="entry name" value="M23_peptidase"/>
    <property type="match status" value="1"/>
</dbReference>
<dbReference type="PANTHER" id="PTHR21666:SF270">
    <property type="entry name" value="MUREIN HYDROLASE ACTIVATOR ENVC"/>
    <property type="match status" value="1"/>
</dbReference>
<evidence type="ECO:0000313" key="3">
    <source>
        <dbReference type="Proteomes" id="UP000320055"/>
    </source>
</evidence>
<proteinExistence type="predicted"/>
<dbReference type="InterPro" id="IPR011055">
    <property type="entry name" value="Dup_hybrid_motif"/>
</dbReference>
<name>A0A563VS11_9CYAN</name>
<dbReference type="Proteomes" id="UP000320055">
    <property type="component" value="Unassembled WGS sequence"/>
</dbReference>
<dbReference type="SUPFAM" id="SSF51261">
    <property type="entry name" value="Duplicated hybrid motif"/>
    <property type="match status" value="1"/>
</dbReference>
<accession>A0A563VS11</accession>
<dbReference type="PANTHER" id="PTHR21666">
    <property type="entry name" value="PEPTIDASE-RELATED"/>
    <property type="match status" value="1"/>
</dbReference>
<dbReference type="InterPro" id="IPR050570">
    <property type="entry name" value="Cell_wall_metabolism_enzyme"/>
</dbReference>
<dbReference type="GO" id="GO:0004222">
    <property type="term" value="F:metalloendopeptidase activity"/>
    <property type="evidence" value="ECO:0007669"/>
    <property type="project" value="TreeGrafter"/>
</dbReference>
<reference evidence="2 3" key="1">
    <citation type="submission" date="2019-01" db="EMBL/GenBank/DDBJ databases">
        <authorList>
            <person name="Brito A."/>
        </authorList>
    </citation>
    <scope>NUCLEOTIDE SEQUENCE [LARGE SCALE GENOMIC DNA]</scope>
    <source>
        <strain evidence="2">1</strain>
    </source>
</reference>
<dbReference type="Gene3D" id="2.70.70.10">
    <property type="entry name" value="Glucose Permease (Domain IIA)"/>
    <property type="match status" value="1"/>
</dbReference>
<protein>
    <submittedName>
        <fullName evidence="2">Metalloendopeptidase-like membrane protein</fullName>
    </submittedName>
</protein>
<feature type="domain" description="M23ase beta-sheet core" evidence="1">
    <location>
        <begin position="170"/>
        <end position="277"/>
    </location>
</feature>
<gene>
    <name evidence="2" type="ORF">H1P_250036</name>
</gene>
<dbReference type="InterPro" id="IPR016047">
    <property type="entry name" value="M23ase_b-sheet_dom"/>
</dbReference>
<organism evidence="2 3">
    <name type="scientific">Hyella patelloides LEGE 07179</name>
    <dbReference type="NCBI Taxonomy" id="945734"/>
    <lineage>
        <taxon>Bacteria</taxon>
        <taxon>Bacillati</taxon>
        <taxon>Cyanobacteriota</taxon>
        <taxon>Cyanophyceae</taxon>
        <taxon>Pleurocapsales</taxon>
        <taxon>Hyellaceae</taxon>
        <taxon>Hyella</taxon>
    </lineage>
</organism>